<reference evidence="2" key="1">
    <citation type="submission" date="2021-05" db="EMBL/GenBank/DDBJ databases">
        <authorList>
            <person name="Pietrasiak N."/>
            <person name="Ward R."/>
            <person name="Stajich J.E."/>
            <person name="Kurbessoian T."/>
        </authorList>
    </citation>
    <scope>NUCLEOTIDE SEQUENCE</scope>
    <source>
        <strain evidence="2">UHER 2000/2452</strain>
    </source>
</reference>
<sequence length="47" mass="5326">MAILDSMATAKAVRMGTFMVGREAPHHKCPKQTGDSHKTFQDLRRLR</sequence>
<dbReference type="AlphaFoldDB" id="A0A951ULL4"/>
<reference evidence="2" key="2">
    <citation type="journal article" date="2022" name="Microbiol. Resour. Announc.">
        <title>Metagenome Sequencing to Explore Phylogenomics of Terrestrial Cyanobacteria.</title>
        <authorList>
            <person name="Ward R.D."/>
            <person name="Stajich J.E."/>
            <person name="Johansen J.R."/>
            <person name="Huntemann M."/>
            <person name="Clum A."/>
            <person name="Foster B."/>
            <person name="Foster B."/>
            <person name="Roux S."/>
            <person name="Palaniappan K."/>
            <person name="Varghese N."/>
            <person name="Mukherjee S."/>
            <person name="Reddy T.B.K."/>
            <person name="Daum C."/>
            <person name="Copeland A."/>
            <person name="Chen I.A."/>
            <person name="Ivanova N.N."/>
            <person name="Kyrpides N.C."/>
            <person name="Shapiro N."/>
            <person name="Eloe-Fadrosh E.A."/>
            <person name="Pietrasiak N."/>
        </authorList>
    </citation>
    <scope>NUCLEOTIDE SEQUENCE</scope>
    <source>
        <strain evidence="2">UHER 2000/2452</strain>
    </source>
</reference>
<evidence type="ECO:0000313" key="2">
    <source>
        <dbReference type="EMBL" id="MBW4658415.1"/>
    </source>
</evidence>
<comment type="caution">
    <text evidence="2">The sequence shown here is derived from an EMBL/GenBank/DDBJ whole genome shotgun (WGS) entry which is preliminary data.</text>
</comment>
<dbReference type="EMBL" id="JAHHHD010000005">
    <property type="protein sequence ID" value="MBW4658415.1"/>
    <property type="molecule type" value="Genomic_DNA"/>
</dbReference>
<dbReference type="Proteomes" id="UP000757435">
    <property type="component" value="Unassembled WGS sequence"/>
</dbReference>
<proteinExistence type="predicted"/>
<protein>
    <submittedName>
        <fullName evidence="2">Uncharacterized protein</fullName>
    </submittedName>
</protein>
<name>A0A951ULL4_9CYAN</name>
<accession>A0A951ULL4</accession>
<feature type="compositionally biased region" description="Basic and acidic residues" evidence="1">
    <location>
        <begin position="34"/>
        <end position="47"/>
    </location>
</feature>
<feature type="region of interest" description="Disordered" evidence="1">
    <location>
        <begin position="23"/>
        <end position="47"/>
    </location>
</feature>
<gene>
    <name evidence="2" type="ORF">KME15_07055</name>
</gene>
<organism evidence="2 3">
    <name type="scientific">Drouetiella hepatica Uher 2000/2452</name>
    <dbReference type="NCBI Taxonomy" id="904376"/>
    <lineage>
        <taxon>Bacteria</taxon>
        <taxon>Bacillati</taxon>
        <taxon>Cyanobacteriota</taxon>
        <taxon>Cyanophyceae</taxon>
        <taxon>Oculatellales</taxon>
        <taxon>Oculatellaceae</taxon>
        <taxon>Drouetiella</taxon>
    </lineage>
</organism>
<evidence type="ECO:0000256" key="1">
    <source>
        <dbReference type="SAM" id="MobiDB-lite"/>
    </source>
</evidence>
<evidence type="ECO:0000313" key="3">
    <source>
        <dbReference type="Proteomes" id="UP000757435"/>
    </source>
</evidence>